<evidence type="ECO:0000256" key="12">
    <source>
        <dbReference type="ARBA" id="ARBA00022536"/>
    </source>
</evidence>
<dbReference type="PANTHER" id="PTHR12106:SF27">
    <property type="entry name" value="SORTILIN-RELATED RECEPTOR"/>
    <property type="match status" value="1"/>
</dbReference>
<dbReference type="EMBL" id="LJIJ01000914">
    <property type="protein sequence ID" value="ODM93787.1"/>
    <property type="molecule type" value="Genomic_DNA"/>
</dbReference>
<feature type="repeat" description="LDL-receptor class B" evidence="27">
    <location>
        <begin position="600"/>
        <end position="643"/>
    </location>
</feature>
<feature type="domain" description="Fibronectin type-III" evidence="29">
    <location>
        <begin position="1570"/>
        <end position="1662"/>
    </location>
</feature>
<keyword evidence="21 30" id="KW-0675">Receptor</keyword>
<keyword evidence="20 26" id="KW-1015">Disulfide bond</keyword>
<dbReference type="Proteomes" id="UP000094527">
    <property type="component" value="Unassembled WGS sequence"/>
</dbReference>
<dbReference type="STRING" id="48709.A0A1D2MLB0"/>
<evidence type="ECO:0000256" key="2">
    <source>
        <dbReference type="ARBA" id="ARBA00004158"/>
    </source>
</evidence>
<evidence type="ECO:0000256" key="16">
    <source>
        <dbReference type="ARBA" id="ARBA00022753"/>
    </source>
</evidence>
<feature type="transmembrane region" description="Helical" evidence="28">
    <location>
        <begin position="1805"/>
        <end position="1828"/>
    </location>
</feature>
<evidence type="ECO:0000256" key="4">
    <source>
        <dbReference type="ARBA" id="ARBA00004212"/>
    </source>
</evidence>
<evidence type="ECO:0000256" key="11">
    <source>
        <dbReference type="ARBA" id="ARBA00022475"/>
    </source>
</evidence>
<evidence type="ECO:0000313" key="30">
    <source>
        <dbReference type="EMBL" id="ODM93787.1"/>
    </source>
</evidence>
<keyword evidence="18" id="KW-0333">Golgi apparatus</keyword>
<evidence type="ECO:0000256" key="28">
    <source>
        <dbReference type="SAM" id="Phobius"/>
    </source>
</evidence>
<comment type="similarity">
    <text evidence="8">Belongs to the VPS10-related sortilin family. SORL1 subfamily.</text>
</comment>
<evidence type="ECO:0000256" key="26">
    <source>
        <dbReference type="PROSITE-ProRule" id="PRU00124"/>
    </source>
</evidence>
<name>A0A1D2MLB0_ORCCI</name>
<comment type="caution">
    <text evidence="30">The sequence shown here is derived from an EMBL/GenBank/DDBJ whole genome shotgun (WGS) entry which is preliminary data.</text>
</comment>
<dbReference type="Pfam" id="PF15901">
    <property type="entry name" value="Sortilin_C"/>
    <property type="match status" value="1"/>
</dbReference>
<dbReference type="PROSITE" id="PS50853">
    <property type="entry name" value="FN3"/>
    <property type="match status" value="3"/>
</dbReference>
<dbReference type="FunFam" id="3.30.60.270:FF:000002">
    <property type="entry name" value="Sortilin-related receptor isoform A"/>
    <property type="match status" value="1"/>
</dbReference>
<keyword evidence="31" id="KW-1185">Reference proteome</keyword>
<dbReference type="GO" id="GO:0005886">
    <property type="term" value="C:plasma membrane"/>
    <property type="evidence" value="ECO:0007669"/>
    <property type="project" value="UniProtKB-SubCell"/>
</dbReference>
<feature type="repeat" description="LDL-receptor class B" evidence="27">
    <location>
        <begin position="744"/>
        <end position="788"/>
    </location>
</feature>
<keyword evidence="15" id="KW-0677">Repeat</keyword>
<feature type="disulfide bond" evidence="26">
    <location>
        <begin position="1149"/>
        <end position="1161"/>
    </location>
</feature>
<dbReference type="SMART" id="SM00060">
    <property type="entry name" value="FN3"/>
    <property type="match status" value="5"/>
</dbReference>
<dbReference type="GO" id="GO:0031901">
    <property type="term" value="C:early endosome membrane"/>
    <property type="evidence" value="ECO:0007669"/>
    <property type="project" value="UniProtKB-SubCell"/>
</dbReference>
<dbReference type="Gene3D" id="2.10.70.80">
    <property type="match status" value="1"/>
</dbReference>
<dbReference type="PROSITE" id="PS50068">
    <property type="entry name" value="LDLRA_2"/>
    <property type="match status" value="8"/>
</dbReference>
<dbReference type="InterPro" id="IPR057841">
    <property type="entry name" value="FN3_SORL1"/>
</dbReference>
<keyword evidence="28" id="KW-0812">Transmembrane</keyword>
<dbReference type="GO" id="GO:0006892">
    <property type="term" value="P:post-Golgi vesicle-mediated transport"/>
    <property type="evidence" value="ECO:0007669"/>
    <property type="project" value="TreeGrafter"/>
</dbReference>
<evidence type="ECO:0000256" key="23">
    <source>
        <dbReference type="ARBA" id="ARBA00023329"/>
    </source>
</evidence>
<dbReference type="Pfam" id="PF15902">
    <property type="entry name" value="Sortilin-Vps10"/>
    <property type="match status" value="1"/>
</dbReference>
<dbReference type="InterPro" id="IPR006581">
    <property type="entry name" value="VPS10"/>
</dbReference>
<dbReference type="SMART" id="SM00192">
    <property type="entry name" value="LDLa"/>
    <property type="match status" value="8"/>
</dbReference>
<evidence type="ECO:0000256" key="5">
    <source>
        <dbReference type="ARBA" id="ARBA00004393"/>
    </source>
</evidence>
<dbReference type="PANTHER" id="PTHR12106">
    <property type="entry name" value="SORTILIN RELATED"/>
    <property type="match status" value="1"/>
</dbReference>
<evidence type="ECO:0000313" key="31">
    <source>
        <dbReference type="Proteomes" id="UP000094527"/>
    </source>
</evidence>
<evidence type="ECO:0000256" key="6">
    <source>
        <dbReference type="ARBA" id="ARBA00004480"/>
    </source>
</evidence>
<evidence type="ECO:0000256" key="25">
    <source>
        <dbReference type="ARBA" id="ARBA00032450"/>
    </source>
</evidence>
<dbReference type="SUPFAM" id="SSF57424">
    <property type="entry name" value="LDL receptor-like module"/>
    <property type="match status" value="7"/>
</dbReference>
<dbReference type="Pfam" id="PF00057">
    <property type="entry name" value="Ldl_recept_a"/>
    <property type="match status" value="7"/>
</dbReference>
<dbReference type="InterPro" id="IPR023415">
    <property type="entry name" value="LDLR_class-A_CS"/>
</dbReference>
<evidence type="ECO:0000256" key="3">
    <source>
        <dbReference type="ARBA" id="ARBA00004162"/>
    </source>
</evidence>
<feature type="disulfide bond" evidence="26">
    <location>
        <begin position="1242"/>
        <end position="1260"/>
    </location>
</feature>
<dbReference type="GO" id="GO:0005789">
    <property type="term" value="C:endoplasmic reticulum membrane"/>
    <property type="evidence" value="ECO:0007669"/>
    <property type="project" value="UniProtKB-SubCell"/>
</dbReference>
<dbReference type="GO" id="GO:0005794">
    <property type="term" value="C:Golgi apparatus"/>
    <property type="evidence" value="ECO:0007669"/>
    <property type="project" value="UniProtKB-SubCell"/>
</dbReference>
<proteinExistence type="inferred from homology"/>
<evidence type="ECO:0000256" key="24">
    <source>
        <dbReference type="ARBA" id="ARBA00029896"/>
    </source>
</evidence>
<dbReference type="InterPro" id="IPR000033">
    <property type="entry name" value="LDLR_classB_rpt"/>
</dbReference>
<dbReference type="SMART" id="SM00602">
    <property type="entry name" value="VPS10"/>
    <property type="match status" value="1"/>
</dbReference>
<protein>
    <recommendedName>
        <fullName evidence="9">Sortilin-related receptor</fullName>
    </recommendedName>
    <alternativeName>
        <fullName evidence="24">Low-density lipoprotein receptor relative with 11 ligand-binding repeats</fullName>
    </alternativeName>
    <alternativeName>
        <fullName evidence="25">Sorting protein-related receptor containing LDLR class A repeats</fullName>
    </alternativeName>
</protein>
<dbReference type="CDD" id="cd00063">
    <property type="entry name" value="FN3"/>
    <property type="match status" value="2"/>
</dbReference>
<dbReference type="Gene3D" id="3.30.60.270">
    <property type="match status" value="1"/>
</dbReference>
<evidence type="ECO:0000256" key="21">
    <source>
        <dbReference type="ARBA" id="ARBA00023170"/>
    </source>
</evidence>
<dbReference type="InterPro" id="IPR000742">
    <property type="entry name" value="EGF"/>
</dbReference>
<dbReference type="Gene3D" id="2.120.10.30">
    <property type="entry name" value="TolB, C-terminal domain"/>
    <property type="match status" value="1"/>
</dbReference>
<dbReference type="OrthoDB" id="443634at2759"/>
<gene>
    <name evidence="30" type="ORF">Ocin01_12898</name>
</gene>
<dbReference type="Gene3D" id="2.60.40.10">
    <property type="entry name" value="Immunoglobulins"/>
    <property type="match status" value="2"/>
</dbReference>
<dbReference type="SUPFAM" id="SSF49265">
    <property type="entry name" value="Fibronectin type III"/>
    <property type="match status" value="3"/>
</dbReference>
<keyword evidence="23" id="KW-0968">Cytoplasmic vesicle</keyword>
<dbReference type="SUPFAM" id="SSF110296">
    <property type="entry name" value="Oligoxyloglucan reducing end-specific cellobiohydrolase"/>
    <property type="match status" value="1"/>
</dbReference>
<sequence length="1878" mass="209626">MFDPHSDLNIVAYEKSTKDKQMWVSTDYGKSWNKVQEHVKSLSWGDEAVMPANLYLQREEPAPGPGERSIILRSNSLFLDAKDTQVVVTGVEEFEIKDDFMFATKQKENGTYDLLISYRQSEFKTAVFPLTQLTKHFFIADVSTDGQIFVCVVQNESISNLYIGNFPTNAEENPTFSLSLERILFFKPNVTWSESWLNEVASETFVDLHHVEGLRGVYIASQLKPSTVSSGKFNMNEVISLITYDQGGEWQVLSPPEFEHDGRPIYCQYKSVSNCSLHISQRLSELYPRTRAVPILTKKSAVGLVLATGTVNTTLKGHLGVYLSTDGAILQGNYVYGFGDHGGIIVATKLYKIGEDTNELIYSIDEGETWEAYQFYEEKVRIMGLMTEPGENTTVFFIFGSVANKTGHTWVLIKVDFRDVFERTCEKDDYKMWSPWDSKPDRKCLSGRKEIYERRIPTHKCYNGQGYIRPVTNKTCACSRIDFECDFGFIEDFKTKDCVKDNSETSPGVKSEWCKPSDKFYNKTKGYRKIPGDVCEEGDWVSKFLPETIPCEVKEELEFLLVAKRDSVIRIDLNNYERVETLPLARVKAAIAVDFNMKNNCIFWSDVQHKTIMKLHLDGKSTPEVLVSSDITSVEGLAFDWMSNNLYFTDGGGSKIEVIRTDSVAASHHRRMRKRLLTKPDVEKPRGIAVHPEKGFIFWTDWSTQNPGIGRAHLDGSNVKKIVTNSNQQVVKWPNGLAVDYNRNHIYWVDAYLDLMMAADLNGGDLRIVLQKDTKISHPFAVGVYKDKVYWDDWTTRGIYNAPFDSSGSSDSILQIKGNLPRLMDLKVYGTGQQQGENACSNSNCSSLCMISPNNTVSCVCPDGFTKQNDSCVCPDGKPPNANGTCTSSCVDGKTFKCKGNPEFCIINAWRCDGENDCHDGFGANGSDEEGCDTARCSDPSEFKCKTSGRCIPQSFLCDFDLDCGGPSDLSDEENCQGHNTCDPVRNFQCTNGRCILSSWRCDNDDDCLDGSDELNCTDSSPANVTCLQSEFSCNASSKCISSSWVCDFEIDCPDGITKQEDCPDGSDENDSCPEIPVTPTNPSNPFPQGNCSMMSQMFECLGSKDCVPIYWKCDGVRDCQDGSDEKCTQDDSTTTATNVTIAPPLFKCQVDQWRCDDGACIAAHAVCDGFPDCLRSEDESFCHNTTSGGCPQNFKRCGDSRACVQAEKFCDKIFNCPNRYDEMDCKVHPIAVKCNSGQFACIDGSCIPLWQKCDKTETCVNGEDELEEECRHFEPVYQAQDIAVSHVDSTWFEVEWFLPKFPSSKKLNFVAEVCEVESSHCWNGTETAKTSYIVKSDVNHVISPYMMYSVTVFVKDEHKVYPPAVYVNVTTTEGMSTAPYGLEVHQNATEDLILSWKRPHTPNGKINGYKVYFSPPEQPAIIDSDKESLVISNKQSDPVFLPGVNYTFFVTAMNGFGEGQRSETIYYVYGGEVALIKSFKLEGVSENVAKFSWEPANNNANSYTIILETNTPNSMYTFRNISETDQKSIEFKKLSSGSKYKIALIPKFGGMHGVQKTIVFTTKGTPLPKVESLKATFIPNGDVQLSWKPVKLQKASYGIYYGKTLQEIVERRAQIRTSLTKALVKELEACENYLFDVGLITESGSVGQLTEQPAQLLTKMDSLAPPKNVRVTSEKGIRVKISFDAPCSVMDKAIGYNITIDETTQGRTYGVSNISYSIQPNLSHMLDLQYGGSYRLTVSTNAEGGRQSAPVYFDGPAIPFPEKIQECSQCTPLTIYWEQPKLPLLVKRKDRGASPIVVIPGSSALAITISVLIVIVLLVAVLGIIIVRHKRLQMSFLNFASSHYSSHSGAATFQQTVDEQDSPVIRGFSDDEPLLVA</sequence>
<reference evidence="30 31" key="1">
    <citation type="journal article" date="2016" name="Genome Biol. Evol.">
        <title>Gene Family Evolution Reflects Adaptation to Soil Environmental Stressors in the Genome of the Collembolan Orchesella cincta.</title>
        <authorList>
            <person name="Faddeeva-Vakhrusheva A."/>
            <person name="Derks M.F."/>
            <person name="Anvar S.Y."/>
            <person name="Agamennone V."/>
            <person name="Suring W."/>
            <person name="Smit S."/>
            <person name="van Straalen N.M."/>
            <person name="Roelofs D."/>
        </authorList>
    </citation>
    <scope>NUCLEOTIDE SEQUENCE [LARGE SCALE GENOMIC DNA]</scope>
    <source>
        <tissue evidence="30">Mixed pool</tissue>
    </source>
</reference>
<dbReference type="SMART" id="SM00181">
    <property type="entry name" value="EGF"/>
    <property type="match status" value="2"/>
</dbReference>
<dbReference type="GO" id="GO:0030658">
    <property type="term" value="C:transport vesicle membrane"/>
    <property type="evidence" value="ECO:0007669"/>
    <property type="project" value="UniProtKB-SubCell"/>
</dbReference>
<keyword evidence="10" id="KW-0813">Transport</keyword>
<dbReference type="InterPro" id="IPR031777">
    <property type="entry name" value="Sortilin_C"/>
</dbReference>
<dbReference type="Pfam" id="PF00041">
    <property type="entry name" value="fn3"/>
    <property type="match status" value="1"/>
</dbReference>
<comment type="subcellular location">
    <subcellularLocation>
        <location evidence="3">Cell membrane</location>
        <topology evidence="3">Single-pass membrane protein</topology>
    </subcellularLocation>
    <subcellularLocation>
        <location evidence="4">Cytoplasmic vesicle</location>
        <location evidence="4">Secretory vesicle membrane</location>
        <topology evidence="4">Single-pass type I membrane protein</topology>
    </subcellularLocation>
    <subcellularLocation>
        <location evidence="2">Early endosome membrane</location>
        <topology evidence="2">Single-pass type I membrane protein</topology>
    </subcellularLocation>
    <subcellularLocation>
        <location evidence="1">Endoplasmic reticulum membrane</location>
        <topology evidence="1">Single-pass type I membrane protein</topology>
    </subcellularLocation>
    <subcellularLocation>
        <location evidence="7">Endosome</location>
        <location evidence="7">Multivesicular body membrane</location>
        <topology evidence="7">Single-pass type I membrane protein</topology>
    </subcellularLocation>
    <subcellularLocation>
        <location evidence="5">Golgi apparatus</location>
        <location evidence="5">trans-Golgi network membrane</location>
        <topology evidence="5">Single-pass type I membrane protein</topology>
    </subcellularLocation>
    <subcellularLocation>
        <location evidence="6">Recycling endosome membrane</location>
        <topology evidence="6">Single-pass type I membrane protein</topology>
    </subcellularLocation>
</comment>
<keyword evidence="16" id="KW-0967">Endosome</keyword>
<feature type="disulfide bond" evidence="26">
    <location>
        <begin position="1002"/>
        <end position="1017"/>
    </location>
</feature>
<evidence type="ECO:0000259" key="29">
    <source>
        <dbReference type="PROSITE" id="PS50853"/>
    </source>
</evidence>
<evidence type="ECO:0000256" key="20">
    <source>
        <dbReference type="ARBA" id="ARBA00023157"/>
    </source>
</evidence>
<feature type="disulfide bond" evidence="26">
    <location>
        <begin position="1168"/>
        <end position="1183"/>
    </location>
</feature>
<feature type="disulfide bond" evidence="26">
    <location>
        <begin position="1211"/>
        <end position="1226"/>
    </location>
</feature>
<dbReference type="PROSITE" id="PS51120">
    <property type="entry name" value="LDLRB"/>
    <property type="match status" value="3"/>
</dbReference>
<dbReference type="Gene3D" id="4.10.400.10">
    <property type="entry name" value="Low-density Lipoprotein Receptor"/>
    <property type="match status" value="8"/>
</dbReference>
<evidence type="ECO:0000256" key="14">
    <source>
        <dbReference type="ARBA" id="ARBA00022729"/>
    </source>
</evidence>
<evidence type="ECO:0000256" key="8">
    <source>
        <dbReference type="ARBA" id="ARBA00007041"/>
    </source>
</evidence>
<dbReference type="SUPFAM" id="SSF63825">
    <property type="entry name" value="YWTD domain"/>
    <property type="match status" value="1"/>
</dbReference>
<dbReference type="InterPro" id="IPR011042">
    <property type="entry name" value="6-blade_b-propeller_TolB-like"/>
</dbReference>
<dbReference type="InterPro" id="IPR003961">
    <property type="entry name" value="FN3_dom"/>
</dbReference>
<dbReference type="InterPro" id="IPR036055">
    <property type="entry name" value="LDL_receptor-like_sf"/>
</dbReference>
<dbReference type="InterPro" id="IPR050310">
    <property type="entry name" value="VPS10-sortilin"/>
</dbReference>
<dbReference type="GO" id="GO:0006897">
    <property type="term" value="P:endocytosis"/>
    <property type="evidence" value="ECO:0007669"/>
    <property type="project" value="UniProtKB-KW"/>
</dbReference>
<evidence type="ECO:0000256" key="7">
    <source>
        <dbReference type="ARBA" id="ARBA00004545"/>
    </source>
</evidence>
<dbReference type="InterPro" id="IPR002172">
    <property type="entry name" value="LDrepeatLR_classA_rpt"/>
</dbReference>
<evidence type="ECO:0000256" key="15">
    <source>
        <dbReference type="ARBA" id="ARBA00022737"/>
    </source>
</evidence>
<feature type="disulfide bond" evidence="26">
    <location>
        <begin position="1235"/>
        <end position="1247"/>
    </location>
</feature>
<feature type="domain" description="Fibronectin type-III" evidence="29">
    <location>
        <begin position="1379"/>
        <end position="1474"/>
    </location>
</feature>
<keyword evidence="11" id="KW-1003">Cell membrane</keyword>
<evidence type="ECO:0000256" key="10">
    <source>
        <dbReference type="ARBA" id="ARBA00022448"/>
    </source>
</evidence>
<keyword evidence="19 28" id="KW-0472">Membrane</keyword>
<dbReference type="GO" id="GO:0055038">
    <property type="term" value="C:recycling endosome membrane"/>
    <property type="evidence" value="ECO:0007669"/>
    <property type="project" value="UniProtKB-SubCell"/>
</dbReference>
<dbReference type="CDD" id="cd00112">
    <property type="entry name" value="LDLa"/>
    <property type="match status" value="7"/>
</dbReference>
<dbReference type="Pfam" id="PF25814">
    <property type="entry name" value="fn3_SORL1"/>
    <property type="match status" value="1"/>
</dbReference>
<evidence type="ECO:0000256" key="1">
    <source>
        <dbReference type="ARBA" id="ARBA00004115"/>
    </source>
</evidence>
<evidence type="ECO:0000256" key="19">
    <source>
        <dbReference type="ARBA" id="ARBA00023136"/>
    </source>
</evidence>
<evidence type="ECO:0000256" key="9">
    <source>
        <dbReference type="ARBA" id="ARBA00013467"/>
    </source>
</evidence>
<evidence type="ECO:0000256" key="17">
    <source>
        <dbReference type="ARBA" id="ARBA00022824"/>
    </source>
</evidence>
<dbReference type="GO" id="GO:0032585">
    <property type="term" value="C:multivesicular body membrane"/>
    <property type="evidence" value="ECO:0007669"/>
    <property type="project" value="UniProtKB-SubCell"/>
</dbReference>
<dbReference type="InterPro" id="IPR036116">
    <property type="entry name" value="FN3_sf"/>
</dbReference>
<dbReference type="FunFam" id="2.120.10.30:FF:000241">
    <property type="entry name" value="Low-density lipoprotein receptor-related protein 6"/>
    <property type="match status" value="1"/>
</dbReference>
<dbReference type="InterPro" id="IPR031778">
    <property type="entry name" value="Sortilin_N"/>
</dbReference>
<dbReference type="OMA" id="LCPDGME"/>
<dbReference type="PRINTS" id="PR00261">
    <property type="entry name" value="LDLRECEPTOR"/>
</dbReference>
<keyword evidence="12" id="KW-0245">EGF-like domain</keyword>
<accession>A0A1D2MLB0</accession>
<keyword evidence="13" id="KW-0254">Endocytosis</keyword>
<evidence type="ECO:0000256" key="22">
    <source>
        <dbReference type="ARBA" id="ARBA00023180"/>
    </source>
</evidence>
<evidence type="ECO:0000256" key="13">
    <source>
        <dbReference type="ARBA" id="ARBA00022583"/>
    </source>
</evidence>
<dbReference type="InterPro" id="IPR013783">
    <property type="entry name" value="Ig-like_fold"/>
</dbReference>
<dbReference type="PROSITE" id="PS01209">
    <property type="entry name" value="LDLRA_1"/>
    <property type="match status" value="3"/>
</dbReference>
<feature type="disulfide bond" evidence="26">
    <location>
        <begin position="1156"/>
        <end position="1174"/>
    </location>
</feature>
<feature type="disulfide bond" evidence="26">
    <location>
        <begin position="990"/>
        <end position="1008"/>
    </location>
</feature>
<comment type="caution">
    <text evidence="26">Lacks conserved residue(s) required for the propagation of feature annotation.</text>
</comment>
<keyword evidence="22" id="KW-0325">Glycoprotein</keyword>
<feature type="domain" description="Fibronectin type-III" evidence="29">
    <location>
        <begin position="1279"/>
        <end position="1375"/>
    </location>
</feature>
<feature type="repeat" description="LDL-receptor class B" evidence="27">
    <location>
        <begin position="695"/>
        <end position="743"/>
    </location>
</feature>
<keyword evidence="28" id="KW-1133">Transmembrane helix</keyword>
<dbReference type="Pfam" id="PF00058">
    <property type="entry name" value="Ldl_recept_b"/>
    <property type="match status" value="2"/>
</dbReference>
<keyword evidence="17" id="KW-0256">Endoplasmic reticulum</keyword>
<keyword evidence="14" id="KW-0732">Signal</keyword>
<evidence type="ECO:0000256" key="18">
    <source>
        <dbReference type="ARBA" id="ARBA00023034"/>
    </source>
</evidence>
<evidence type="ECO:0000256" key="27">
    <source>
        <dbReference type="PROSITE-ProRule" id="PRU00461"/>
    </source>
</evidence>
<organism evidence="30 31">
    <name type="scientific">Orchesella cincta</name>
    <name type="common">Springtail</name>
    <name type="synonym">Podura cincta</name>
    <dbReference type="NCBI Taxonomy" id="48709"/>
    <lineage>
        <taxon>Eukaryota</taxon>
        <taxon>Metazoa</taxon>
        <taxon>Ecdysozoa</taxon>
        <taxon>Arthropoda</taxon>
        <taxon>Hexapoda</taxon>
        <taxon>Collembola</taxon>
        <taxon>Entomobryomorpha</taxon>
        <taxon>Entomobryoidea</taxon>
        <taxon>Orchesellidae</taxon>
        <taxon>Orchesellinae</taxon>
        <taxon>Orchesella</taxon>
    </lineage>
</organism>
<dbReference type="SMART" id="SM00135">
    <property type="entry name" value="LY"/>
    <property type="match status" value="5"/>
</dbReference>